<comment type="similarity">
    <text evidence="1 2">Belongs to the UPF0102 family.</text>
</comment>
<dbReference type="InterPro" id="IPR011856">
    <property type="entry name" value="tRNA_endonuc-like_dom_sf"/>
</dbReference>
<dbReference type="GO" id="GO:0003676">
    <property type="term" value="F:nucleic acid binding"/>
    <property type="evidence" value="ECO:0007669"/>
    <property type="project" value="InterPro"/>
</dbReference>
<evidence type="ECO:0000256" key="2">
    <source>
        <dbReference type="HAMAP-Rule" id="MF_00048"/>
    </source>
</evidence>
<dbReference type="Gene3D" id="3.40.1350.10">
    <property type="match status" value="1"/>
</dbReference>
<reference evidence="3 4" key="1">
    <citation type="submission" date="2023-06" db="EMBL/GenBank/DDBJ databases">
        <authorList>
            <person name="Oyuntsetseg B."/>
            <person name="Kim S.B."/>
        </authorList>
    </citation>
    <scope>NUCLEOTIDE SEQUENCE [LARGE SCALE GENOMIC DNA]</scope>
    <source>
        <strain evidence="3 4">2-15</strain>
    </source>
</reference>
<dbReference type="HAMAP" id="MF_00048">
    <property type="entry name" value="UPF0102"/>
    <property type="match status" value="1"/>
</dbReference>
<evidence type="ECO:0000313" key="4">
    <source>
        <dbReference type="Proteomes" id="UP001236014"/>
    </source>
</evidence>
<evidence type="ECO:0000313" key="3">
    <source>
        <dbReference type="EMBL" id="WIX78783.1"/>
    </source>
</evidence>
<dbReference type="KEGG" id="acab:QRX50_46900"/>
<dbReference type="RefSeq" id="WP_285969488.1">
    <property type="nucleotide sequence ID" value="NZ_CP127294.1"/>
</dbReference>
<protein>
    <recommendedName>
        <fullName evidence="2">UPF0102 protein QRX50_46900</fullName>
    </recommendedName>
</protein>
<dbReference type="Proteomes" id="UP001236014">
    <property type="component" value="Chromosome"/>
</dbReference>
<dbReference type="Pfam" id="PF02021">
    <property type="entry name" value="UPF0102"/>
    <property type="match status" value="1"/>
</dbReference>
<dbReference type="EMBL" id="CP127294">
    <property type="protein sequence ID" value="WIX78783.1"/>
    <property type="molecule type" value="Genomic_DNA"/>
</dbReference>
<organism evidence="3 4">
    <name type="scientific">Amycolatopsis carbonis</name>
    <dbReference type="NCBI Taxonomy" id="715471"/>
    <lineage>
        <taxon>Bacteria</taxon>
        <taxon>Bacillati</taxon>
        <taxon>Actinomycetota</taxon>
        <taxon>Actinomycetes</taxon>
        <taxon>Pseudonocardiales</taxon>
        <taxon>Pseudonocardiaceae</taxon>
        <taxon>Amycolatopsis</taxon>
    </lineage>
</organism>
<dbReference type="NCBIfam" id="TIGR00252">
    <property type="entry name" value="YraN family protein"/>
    <property type="match status" value="1"/>
</dbReference>
<name>A0A9Y2IHP0_9PSEU</name>
<keyword evidence="4" id="KW-1185">Reference proteome</keyword>
<dbReference type="AlphaFoldDB" id="A0A9Y2IHP0"/>
<sequence length="126" mass="14056">MNDGPDPGAQWRRAFGRWGEDLAARHLQNAGLVVLSRNWLCREGELDLVLADGDKVVFCEVKTRATNAYGTPAESVTAEKITRVHRAAQRWLRAHRVGWCRTRYDVVTVFAPAGAHPQVHHIAGAF</sequence>
<dbReference type="NCBIfam" id="NF009150">
    <property type="entry name" value="PRK12497.1-3"/>
    <property type="match status" value="1"/>
</dbReference>
<dbReference type="PANTHER" id="PTHR34039:SF1">
    <property type="entry name" value="UPF0102 PROTEIN YRAN"/>
    <property type="match status" value="1"/>
</dbReference>
<gene>
    <name evidence="3" type="ORF">QRX50_46900</name>
</gene>
<dbReference type="InterPro" id="IPR003509">
    <property type="entry name" value="UPF0102_YraN-like"/>
</dbReference>
<accession>A0A9Y2IHP0</accession>
<dbReference type="InterPro" id="IPR011335">
    <property type="entry name" value="Restrct_endonuc-II-like"/>
</dbReference>
<dbReference type="CDD" id="cd20736">
    <property type="entry name" value="PoNe_Nuclease"/>
    <property type="match status" value="1"/>
</dbReference>
<dbReference type="PANTHER" id="PTHR34039">
    <property type="entry name" value="UPF0102 PROTEIN YRAN"/>
    <property type="match status" value="1"/>
</dbReference>
<dbReference type="NCBIfam" id="NF009154">
    <property type="entry name" value="PRK12497.3-3"/>
    <property type="match status" value="1"/>
</dbReference>
<evidence type="ECO:0000256" key="1">
    <source>
        <dbReference type="ARBA" id="ARBA00006738"/>
    </source>
</evidence>
<proteinExistence type="inferred from homology"/>
<dbReference type="SUPFAM" id="SSF52980">
    <property type="entry name" value="Restriction endonuclease-like"/>
    <property type="match status" value="1"/>
</dbReference>